<dbReference type="InterPro" id="IPR007553">
    <property type="entry name" value="2-thiour_desulf"/>
</dbReference>
<dbReference type="RefSeq" id="WP_012580840.1">
    <property type="nucleotide sequence ID" value="NC_017537.1"/>
</dbReference>
<dbReference type="PANTHER" id="PTHR30087">
    <property type="entry name" value="INNER MEMBRANE PROTEIN"/>
    <property type="match status" value="1"/>
</dbReference>
<dbReference type="EMBL" id="CP002816">
    <property type="protein sequence ID" value="AEH93382.1"/>
    <property type="molecule type" value="Genomic_DNA"/>
</dbReference>
<dbReference type="PANTHER" id="PTHR30087:SF1">
    <property type="entry name" value="HYPOTHETICAL CYTOSOLIC PROTEIN"/>
    <property type="match status" value="1"/>
</dbReference>
<reference evidence="1 2" key="1">
    <citation type="journal article" date="2011" name="J. Bacteriol.">
        <title>Genome sequence of the nonpathogenic Listeria monocytogenes serovar 4a strain M7.</title>
        <authorList>
            <person name="Chen J."/>
            <person name="Xia Y."/>
            <person name="Cheng C."/>
            <person name="Fang C."/>
            <person name="Shan Y."/>
            <person name="Jin G."/>
            <person name="Fang W."/>
        </authorList>
    </citation>
    <scope>NUCLEOTIDE SEQUENCE [LARGE SCALE GENOMIC DNA]</scope>
    <source>
        <strain evidence="1 2">M7</strain>
    </source>
</reference>
<sequence>MIAVSACLAGIACRYDGKDKEITKIKQMVERGEAIPFCPEVTGGLPTPRNPAEIIGGDGKDVWLGHAKVIDNKGTDVTEEYKNGARLTLVKMQELGITQIIMKEKSPSCGSCAIYDGTFSGKIKDGTGVAAALFQMNGIKIISEFAF</sequence>
<name>A0A0E0UY50_LISMM</name>
<accession>A0A0E0UY50</accession>
<dbReference type="Proteomes" id="UP000000486">
    <property type="component" value="Chromosome"/>
</dbReference>
<dbReference type="Pfam" id="PF04463">
    <property type="entry name" value="2-thiour_desulf"/>
    <property type="match status" value="1"/>
</dbReference>
<organism evidence="1 2">
    <name type="scientific">Listeria monocytogenes serotype 4a (strain M7)</name>
    <dbReference type="NCBI Taxonomy" id="1030009"/>
    <lineage>
        <taxon>Bacteria</taxon>
        <taxon>Bacillati</taxon>
        <taxon>Bacillota</taxon>
        <taxon>Bacilli</taxon>
        <taxon>Bacillales</taxon>
        <taxon>Listeriaceae</taxon>
        <taxon>Listeria</taxon>
    </lineage>
</organism>
<gene>
    <name evidence="1" type="ordered locus">LMM7_2377</name>
</gene>
<dbReference type="HOGENOM" id="CLU_076318_1_1_9"/>
<evidence type="ECO:0000313" key="1">
    <source>
        <dbReference type="EMBL" id="AEH93382.1"/>
    </source>
</evidence>
<proteinExistence type="predicted"/>
<evidence type="ECO:0000313" key="2">
    <source>
        <dbReference type="Proteomes" id="UP000000486"/>
    </source>
</evidence>
<dbReference type="PATRIC" id="fig|1030009.3.peg.2364"/>
<dbReference type="AlphaFoldDB" id="A0A0E0UY50"/>
<dbReference type="KEGG" id="lmq:LMM7_2377"/>
<protein>
    <submittedName>
        <fullName evidence="1">Uncharacterized protein</fullName>
    </submittedName>
</protein>